<feature type="transmembrane region" description="Helical" evidence="14">
    <location>
        <begin position="436"/>
        <end position="454"/>
    </location>
</feature>
<dbReference type="PANTHER" id="PTHR45628:SF7">
    <property type="entry name" value="VOLTAGE-DEPENDENT CALCIUM CHANNEL TYPE A SUBUNIT ALPHA-1"/>
    <property type="match status" value="1"/>
</dbReference>
<evidence type="ECO:0000256" key="3">
    <source>
        <dbReference type="ARBA" id="ARBA00022568"/>
    </source>
</evidence>
<dbReference type="SUPFAM" id="SSF81324">
    <property type="entry name" value="Voltage-gated potassium channels"/>
    <property type="match status" value="4"/>
</dbReference>
<evidence type="ECO:0000259" key="15">
    <source>
        <dbReference type="Pfam" id="PF00520"/>
    </source>
</evidence>
<evidence type="ECO:0000256" key="12">
    <source>
        <dbReference type="ARBA" id="ARBA00023303"/>
    </source>
</evidence>
<dbReference type="Gene3D" id="1.10.287.70">
    <property type="match status" value="4"/>
</dbReference>
<keyword evidence="9" id="KW-0406">Ion transport</keyword>
<feature type="transmembrane region" description="Helical" evidence="14">
    <location>
        <begin position="101"/>
        <end position="119"/>
    </location>
</feature>
<dbReference type="InterPro" id="IPR050599">
    <property type="entry name" value="VDCC_alpha-1_subunit"/>
</dbReference>
<feature type="domain" description="Ion transport" evidence="15">
    <location>
        <begin position="1123"/>
        <end position="1382"/>
    </location>
</feature>
<evidence type="ECO:0000256" key="1">
    <source>
        <dbReference type="ARBA" id="ARBA00004141"/>
    </source>
</evidence>
<keyword evidence="10 14" id="KW-0472">Membrane</keyword>
<keyword evidence="13" id="KW-0175">Coiled coil</keyword>
<dbReference type="FunFam" id="1.10.287.70:FF:000500">
    <property type="entry name" value="Uncharacterized protein"/>
    <property type="match status" value="1"/>
</dbReference>
<feature type="domain" description="Ion transport" evidence="15">
    <location>
        <begin position="100"/>
        <end position="368"/>
    </location>
</feature>
<feature type="domain" description="Ion transport" evidence="15">
    <location>
        <begin position="808"/>
        <end position="1075"/>
    </location>
</feature>
<dbReference type="RefSeq" id="XP_001455210.1">
    <property type="nucleotide sequence ID" value="XM_001455173.1"/>
</dbReference>
<evidence type="ECO:0000256" key="4">
    <source>
        <dbReference type="ARBA" id="ARBA00022673"/>
    </source>
</evidence>
<accession>A0DXP6</accession>
<comment type="subcellular location">
    <subcellularLocation>
        <location evidence="1">Membrane</location>
        <topology evidence="1">Multi-pass membrane protein</topology>
    </subcellularLocation>
</comment>
<dbReference type="HOGENOM" id="CLU_000540_5_3_1"/>
<feature type="transmembrane region" description="Helical" evidence="14">
    <location>
        <begin position="1045"/>
        <end position="1067"/>
    </location>
</feature>
<dbReference type="eggNOG" id="KOG2301">
    <property type="taxonomic scope" value="Eukaryota"/>
</dbReference>
<evidence type="ECO:0000256" key="7">
    <source>
        <dbReference type="ARBA" id="ARBA00022882"/>
    </source>
</evidence>
<name>A0DXP6_PARTE</name>
<proteinExistence type="predicted"/>
<dbReference type="OMA" id="QNEMIHI"/>
<feature type="coiled-coil region" evidence="13">
    <location>
        <begin position="658"/>
        <end position="685"/>
    </location>
</feature>
<keyword evidence="4" id="KW-0107">Calcium channel</keyword>
<feature type="transmembrane region" description="Helical" evidence="14">
    <location>
        <begin position="558"/>
        <end position="576"/>
    </location>
</feature>
<keyword evidence="2" id="KW-0813">Transport</keyword>
<dbReference type="Proteomes" id="UP000000600">
    <property type="component" value="Unassembled WGS sequence"/>
</dbReference>
<sequence length="1713" mass="201158">MFQQFLNCFKNKSAKDGSKEYEKDILSSVIDILPNYQNKKGEVTAAEIRKQTNQTDNPKESNDNLIKYDDDDNPYCRFSLDYFALNNRFRVFCIQISQSKLFQWVHSLLSVIVVCVLIVKPYNNENSGLNISISNAVINGIIISCDVIFSIQVVISIISYGIWNCNYGYYKDPYAFINSICLLFALILRQSYLYIFRALFLVDFIVQTKYFQIVKKLSNTVKHALMMTAYVVIIITLLTYIYATMGVQIWSDQLHHYCVKDGDIDAYPARLCGMGRKCPEGYVCQRGYFHQPFTQYDYISFDEIPNGLLTLFICHFIEGWVEVEQNLADTFNKYISSIFLWSYIIIGTFFLQNLLVAILLNQYQMDQQVEELPKIKVKSQTKIQISNERRRTYFLTPGHLSKSKQRALQLIQNQHRKSRQRSQLQIKLKAIVSSNFIKYFYSLLFITNLILFSLNDESAYHNDFENKIIIINIVFLFIYILEDLARMYVWKQKENKYILLLEFVIDFISIIVQLNDMSYPFVLNAFKGLRLLWFFNTQTSWSNYKVLLQALQKSFVNIPKLILVFLTYMIVIGILGREYFAGELIFDEQGNYDKQGSNIPRANFDSIRNTVSSLFIIICSDQWENIFYTTLETKSWIPYPFFIFVLILCRFFILSSFLTIMLDNYEEAKNEADKSKARAQRVISSMQKTKVVPAAQLQQIQNSSQIEKKRYFGRLSKMSDDSDDEEKESKHHVLQRQASKYPQITIGKNNNIQKQSSIQQVTIVKSNDEIRISYSSSQSYKQYFMNSALFVLNNKSILRKRIQQLTQSKYFEWLMSSIIILNIILLGMDLPIFEQKDLIQKFNLIFTIIFIFEIVLRILAHGFIWNQIEPNRAFVYNNQNNFDLAILIISSISDLNLYNSGYLKAFRALRTLRVFSSARRGSQSEELNLISKSLFQTISLLSSMIFVTGICIWILSIFCMTIWKGKLYFCTNVQSYDNIYTKQDCLDQKGEWINNITNFDTIQDSLLCLFRIIIGEGWTSQMYYVSDITERGMHPKVDSSANYQILYYILLFLLNIMLLNLFTGLIINNYRTIKENISNYKSLNEHQREWLQMMYIMQKKNLIRLIEKPKNQFRQICYSIATYSYFELIILILLLLNLIFCSANGNSINQTTKSAFYVLDIIFITLFHIEVFIKFSAFWYYYLKDSWNKFDILLLISTDALLILNSEIEMPKMFMIPLIIRCLRVLNTYKILKLNRQLKVLIDVIQEILPTLLSVVAFIIIIIIVYALIGIQTLSVVKSTSQDAQYPFYQEIGQRNKNFQNFWDAVLILIEVTTGQYWPLYMSDYTINKAGCHSQTPEDILKEGVQGCSTFFGYFYFISFLVLIRIIMISLFLAMIIESYQECLLENTAVINPYQIEDFFLKWSDYDPKGTGWITPEDFAFLMFEMNPPLGFKDENACLQLFDFNQNHKKQSAYIYNPRTKMHLKKIDIFKKLSDFQVLIYQNEMIHIKDVSLQIAYNAVKKKNALHGIEQIEDKVVLRNIRKSWEAKFPDLGDQKFLHFAVDIFAYSSIRNILRGAIERRKVKKRIKEMQKQNNLRQLEINENAYLTTRIADSNHRHRRKSQINKRVFPFAQSSYRIKEQNRDGNVYNRRVALRTDLKQSQQQQASHQESVSLSTHNFYIDPQETNNGFPMKIVLETQKIDFPSDNSQRSFFGQMKLRGDISQRMSDEEDNI</sequence>
<feature type="transmembrane region" description="Helical" evidence="14">
    <location>
        <begin position="1116"/>
        <end position="1136"/>
    </location>
</feature>
<feature type="transmembrane region" description="Helical" evidence="14">
    <location>
        <begin position="810"/>
        <end position="830"/>
    </location>
</feature>
<evidence type="ECO:0000256" key="2">
    <source>
        <dbReference type="ARBA" id="ARBA00022448"/>
    </source>
</evidence>
<protein>
    <recommendedName>
        <fullName evidence="15">Ion transport domain-containing protein</fullName>
    </recommendedName>
</protein>
<feature type="transmembrane region" description="Helical" evidence="14">
    <location>
        <begin position="938"/>
        <end position="963"/>
    </location>
</feature>
<dbReference type="InterPro" id="IPR027359">
    <property type="entry name" value="Volt_channel_dom_sf"/>
</dbReference>
<feature type="transmembrane region" description="Helical" evidence="14">
    <location>
        <begin position="466"/>
        <end position="485"/>
    </location>
</feature>
<evidence type="ECO:0000256" key="10">
    <source>
        <dbReference type="ARBA" id="ARBA00023136"/>
    </source>
</evidence>
<feature type="transmembrane region" description="Helical" evidence="14">
    <location>
        <begin position="140"/>
        <end position="163"/>
    </location>
</feature>
<dbReference type="Pfam" id="PF00520">
    <property type="entry name" value="Ion_trans"/>
    <property type="match status" value="4"/>
</dbReference>
<evidence type="ECO:0000256" key="6">
    <source>
        <dbReference type="ARBA" id="ARBA00022837"/>
    </source>
</evidence>
<evidence type="ECO:0000313" key="17">
    <source>
        <dbReference type="Proteomes" id="UP000000600"/>
    </source>
</evidence>
<feature type="transmembrane region" description="Helical" evidence="14">
    <location>
        <begin position="1354"/>
        <end position="1377"/>
    </location>
</feature>
<feature type="transmembrane region" description="Helical" evidence="14">
    <location>
        <begin position="842"/>
        <end position="864"/>
    </location>
</feature>
<dbReference type="PROSITE" id="PS50096">
    <property type="entry name" value="IQ"/>
    <property type="match status" value="1"/>
</dbReference>
<dbReference type="STRING" id="5888.A0DXP6"/>
<keyword evidence="6" id="KW-0106">Calcium</keyword>
<keyword evidence="12" id="KW-0407">Ion channel</keyword>
<feature type="transmembrane region" description="Helical" evidence="14">
    <location>
        <begin position="223"/>
        <end position="243"/>
    </location>
</feature>
<keyword evidence="7" id="KW-0851">Voltage-gated channel</keyword>
<evidence type="ECO:0000256" key="8">
    <source>
        <dbReference type="ARBA" id="ARBA00022989"/>
    </source>
</evidence>
<evidence type="ECO:0000256" key="5">
    <source>
        <dbReference type="ARBA" id="ARBA00022692"/>
    </source>
</evidence>
<evidence type="ECO:0000256" key="14">
    <source>
        <dbReference type="SAM" id="Phobius"/>
    </source>
</evidence>
<dbReference type="GO" id="GO:0005891">
    <property type="term" value="C:voltage-gated calcium channel complex"/>
    <property type="evidence" value="ECO:0000318"/>
    <property type="project" value="GO_Central"/>
</dbReference>
<keyword evidence="17" id="KW-1185">Reference proteome</keyword>
<keyword evidence="8 14" id="KW-1133">Transmembrane helix</keyword>
<feature type="transmembrane region" description="Helical" evidence="14">
    <location>
        <begin position="175"/>
        <end position="202"/>
    </location>
</feature>
<dbReference type="OrthoDB" id="298291at2759"/>
<dbReference type="FunFam" id="1.10.238.10:FF:000863">
    <property type="entry name" value="Uncharacterized protein"/>
    <property type="match status" value="1"/>
</dbReference>
<dbReference type="PANTHER" id="PTHR45628">
    <property type="entry name" value="VOLTAGE-DEPENDENT CALCIUM CHANNEL TYPE A SUBUNIT ALPHA-1"/>
    <property type="match status" value="1"/>
</dbReference>
<dbReference type="Gene3D" id="1.10.238.10">
    <property type="entry name" value="EF-hand"/>
    <property type="match status" value="1"/>
</dbReference>
<feature type="transmembrane region" description="Helical" evidence="14">
    <location>
        <begin position="338"/>
        <end position="360"/>
    </location>
</feature>
<organism evidence="16 17">
    <name type="scientific">Paramecium tetraurelia</name>
    <dbReference type="NCBI Taxonomy" id="5888"/>
    <lineage>
        <taxon>Eukaryota</taxon>
        <taxon>Sar</taxon>
        <taxon>Alveolata</taxon>
        <taxon>Ciliophora</taxon>
        <taxon>Intramacronucleata</taxon>
        <taxon>Oligohymenophorea</taxon>
        <taxon>Peniculida</taxon>
        <taxon>Parameciidae</taxon>
        <taxon>Paramecium</taxon>
    </lineage>
</organism>
<evidence type="ECO:0000256" key="11">
    <source>
        <dbReference type="ARBA" id="ARBA00023180"/>
    </source>
</evidence>
<dbReference type="KEGG" id="ptm:GSPATT00021437001"/>
<dbReference type="Gene3D" id="1.20.120.350">
    <property type="entry name" value="Voltage-gated potassium channels. Chain C"/>
    <property type="match status" value="3"/>
</dbReference>
<dbReference type="InParanoid" id="A0DXP6"/>
<evidence type="ECO:0000313" key="16">
    <source>
        <dbReference type="EMBL" id="CAK87813.1"/>
    </source>
</evidence>
<keyword evidence="5 14" id="KW-0812">Transmembrane</keyword>
<evidence type="ECO:0000256" key="13">
    <source>
        <dbReference type="SAM" id="Coils"/>
    </source>
</evidence>
<dbReference type="FunFam" id="1.10.287.70:FF:000505">
    <property type="entry name" value="Uncharacterized protein"/>
    <property type="match status" value="1"/>
</dbReference>
<gene>
    <name evidence="16" type="ORF">GSPATT00021437001</name>
</gene>
<keyword evidence="3" id="KW-0109">Calcium transport</keyword>
<feature type="domain" description="Ion transport" evidence="15">
    <location>
        <begin position="436"/>
        <end position="672"/>
    </location>
</feature>
<feature type="transmembrane region" description="Helical" evidence="14">
    <location>
        <begin position="884"/>
        <end position="903"/>
    </location>
</feature>
<dbReference type="FunFam" id="1.10.287.70:FF:000504">
    <property type="entry name" value="Uncharacterized protein"/>
    <property type="match status" value="1"/>
</dbReference>
<feature type="transmembrane region" description="Helical" evidence="14">
    <location>
        <begin position="1244"/>
        <end position="1269"/>
    </location>
</feature>
<evidence type="ECO:0000256" key="9">
    <source>
        <dbReference type="ARBA" id="ARBA00023065"/>
    </source>
</evidence>
<dbReference type="GeneID" id="5040995"/>
<feature type="transmembrane region" description="Helical" evidence="14">
    <location>
        <begin position="1156"/>
        <end position="1183"/>
    </location>
</feature>
<keyword evidence="11" id="KW-0325">Glycoprotein</keyword>
<feature type="transmembrane region" description="Helical" evidence="14">
    <location>
        <begin position="641"/>
        <end position="662"/>
    </location>
</feature>
<dbReference type="EMBL" id="CT868640">
    <property type="protein sequence ID" value="CAK87813.1"/>
    <property type="molecule type" value="Genomic_DNA"/>
</dbReference>
<dbReference type="InterPro" id="IPR005821">
    <property type="entry name" value="Ion_trans_dom"/>
</dbReference>
<reference evidence="16 17" key="1">
    <citation type="journal article" date="2006" name="Nature">
        <title>Global trends of whole-genome duplications revealed by the ciliate Paramecium tetraurelia.</title>
        <authorList>
            <consortium name="Genoscope"/>
            <person name="Aury J.-M."/>
            <person name="Jaillon O."/>
            <person name="Duret L."/>
            <person name="Noel B."/>
            <person name="Jubin C."/>
            <person name="Porcel B.M."/>
            <person name="Segurens B."/>
            <person name="Daubin V."/>
            <person name="Anthouard V."/>
            <person name="Aiach N."/>
            <person name="Arnaiz O."/>
            <person name="Billaut A."/>
            <person name="Beisson J."/>
            <person name="Blanc I."/>
            <person name="Bouhouche K."/>
            <person name="Camara F."/>
            <person name="Duharcourt S."/>
            <person name="Guigo R."/>
            <person name="Gogendeau D."/>
            <person name="Katinka M."/>
            <person name="Keller A.-M."/>
            <person name="Kissmehl R."/>
            <person name="Klotz C."/>
            <person name="Koll F."/>
            <person name="Le Moue A."/>
            <person name="Lepere C."/>
            <person name="Malinsky S."/>
            <person name="Nowacki M."/>
            <person name="Nowak J.K."/>
            <person name="Plattner H."/>
            <person name="Poulain J."/>
            <person name="Ruiz F."/>
            <person name="Serrano V."/>
            <person name="Zagulski M."/>
            <person name="Dessen P."/>
            <person name="Betermier M."/>
            <person name="Weissenbach J."/>
            <person name="Scarpelli C."/>
            <person name="Schachter V."/>
            <person name="Sperling L."/>
            <person name="Meyer E."/>
            <person name="Cohen J."/>
            <person name="Wincker P."/>
        </authorList>
    </citation>
    <scope>NUCLEOTIDE SEQUENCE [LARGE SCALE GENOMIC DNA]</scope>
    <source>
        <strain evidence="16 17">Stock d4-2</strain>
    </source>
</reference>
<dbReference type="GO" id="GO:0098703">
    <property type="term" value="P:calcium ion import across plasma membrane"/>
    <property type="evidence" value="ECO:0000318"/>
    <property type="project" value="GO_Central"/>
</dbReference>
<dbReference type="GO" id="GO:0008331">
    <property type="term" value="F:high voltage-gated calcium channel activity"/>
    <property type="evidence" value="ECO:0000318"/>
    <property type="project" value="GO_Central"/>
</dbReference>